<evidence type="ECO:0000256" key="1">
    <source>
        <dbReference type="ARBA" id="ARBA00009913"/>
    </source>
</evidence>
<feature type="domain" description="Resolvase/invertase-type recombinase catalytic" evidence="5">
    <location>
        <begin position="1"/>
        <end position="118"/>
    </location>
</feature>
<sequence>MQIDALTAAGCDRVFTDYASGAKEHRAQLDLMLDMLRQGDTVVVWKLDRLGRSVQNLVTLVNQFNEMGVQFKSLTESIDTSTPGGVLIFNVFGSLAQFERDLIRERTQAGLNAARARGRKGGRPRKLTDRQIREVRRKYDSRSMTVDEIAKLMDVGRTTVYRALEETRDGTRKEE</sequence>
<accession>A0A4Q5A6C5</accession>
<dbReference type="PROSITE" id="PS51736">
    <property type="entry name" value="RECOMBINASES_3"/>
    <property type="match status" value="1"/>
</dbReference>
<dbReference type="PROSITE" id="PS00398">
    <property type="entry name" value="RECOMBINASES_2"/>
    <property type="match status" value="1"/>
</dbReference>
<dbReference type="GO" id="GO:0000150">
    <property type="term" value="F:DNA strand exchange activity"/>
    <property type="evidence" value="ECO:0007669"/>
    <property type="project" value="InterPro"/>
</dbReference>
<dbReference type="InterPro" id="IPR006120">
    <property type="entry name" value="Resolvase_HTH_dom"/>
</dbReference>
<dbReference type="FunFam" id="3.40.50.1390:FF:000001">
    <property type="entry name" value="DNA recombinase"/>
    <property type="match status" value="1"/>
</dbReference>
<dbReference type="GO" id="GO:0003677">
    <property type="term" value="F:DNA binding"/>
    <property type="evidence" value="ECO:0007669"/>
    <property type="project" value="UniProtKB-KW"/>
</dbReference>
<evidence type="ECO:0000313" key="6">
    <source>
        <dbReference type="EMBL" id="RYQ18540.1"/>
    </source>
</evidence>
<dbReference type="EMBL" id="RYUN01000016">
    <property type="protein sequence ID" value="RYQ18540.1"/>
    <property type="molecule type" value="Genomic_DNA"/>
</dbReference>
<dbReference type="Proteomes" id="UP000294221">
    <property type="component" value="Unassembled WGS sequence"/>
</dbReference>
<dbReference type="InterPro" id="IPR036162">
    <property type="entry name" value="Resolvase-like_N_sf"/>
</dbReference>
<dbReference type="SUPFAM" id="SSF46689">
    <property type="entry name" value="Homeodomain-like"/>
    <property type="match status" value="1"/>
</dbReference>
<dbReference type="PANTHER" id="PTHR30461">
    <property type="entry name" value="DNA-INVERTASE FROM LAMBDOID PROPHAGE"/>
    <property type="match status" value="1"/>
</dbReference>
<evidence type="ECO:0000256" key="4">
    <source>
        <dbReference type="ARBA" id="ARBA00023172"/>
    </source>
</evidence>
<comment type="similarity">
    <text evidence="1">Belongs to the site-specific recombinase resolvase family.</text>
</comment>
<dbReference type="SMART" id="SM00857">
    <property type="entry name" value="Resolvase"/>
    <property type="match status" value="1"/>
</dbReference>
<proteinExistence type="inferred from homology"/>
<dbReference type="CDD" id="cd00569">
    <property type="entry name" value="HTH_Hin_like"/>
    <property type="match status" value="1"/>
</dbReference>
<organism evidence="6 7">
    <name type="scientific">Bifidobacterium pseudolongum subsp. pseudolongum</name>
    <dbReference type="NCBI Taxonomy" id="31954"/>
    <lineage>
        <taxon>Bacteria</taxon>
        <taxon>Bacillati</taxon>
        <taxon>Actinomycetota</taxon>
        <taxon>Actinomycetes</taxon>
        <taxon>Bifidobacteriales</taxon>
        <taxon>Bifidobacteriaceae</taxon>
        <taxon>Bifidobacterium</taxon>
    </lineage>
</organism>
<protein>
    <submittedName>
        <fullName evidence="6">DNA invertase-like protein</fullName>
    </submittedName>
</protein>
<keyword evidence="3" id="KW-0238">DNA-binding</keyword>
<comment type="caution">
    <text evidence="6">The sequence shown here is derived from an EMBL/GenBank/DDBJ whole genome shotgun (WGS) entry which is preliminary data.</text>
</comment>
<dbReference type="CDD" id="cd03768">
    <property type="entry name" value="SR_ResInv"/>
    <property type="match status" value="1"/>
</dbReference>
<evidence type="ECO:0000259" key="5">
    <source>
        <dbReference type="PROSITE" id="PS51736"/>
    </source>
</evidence>
<keyword evidence="2" id="KW-0229">DNA integration</keyword>
<dbReference type="AlphaFoldDB" id="A0A4Q5A6C5"/>
<name>A0A4Q5A6C5_9BIFI</name>
<dbReference type="InterPro" id="IPR006119">
    <property type="entry name" value="Resolv_N"/>
</dbReference>
<dbReference type="InterPro" id="IPR050639">
    <property type="entry name" value="SSR_resolvase"/>
</dbReference>
<evidence type="ECO:0000313" key="7">
    <source>
        <dbReference type="Proteomes" id="UP000294221"/>
    </source>
</evidence>
<dbReference type="InterPro" id="IPR006118">
    <property type="entry name" value="Recombinase_CS"/>
</dbReference>
<keyword evidence="4" id="KW-0233">DNA recombination</keyword>
<dbReference type="PANTHER" id="PTHR30461:SF2">
    <property type="entry name" value="SERINE RECOMBINASE PINE-RELATED"/>
    <property type="match status" value="1"/>
</dbReference>
<evidence type="ECO:0000256" key="2">
    <source>
        <dbReference type="ARBA" id="ARBA00022908"/>
    </source>
</evidence>
<dbReference type="GO" id="GO:0015074">
    <property type="term" value="P:DNA integration"/>
    <property type="evidence" value="ECO:0007669"/>
    <property type="project" value="UniProtKB-KW"/>
</dbReference>
<dbReference type="InterPro" id="IPR009057">
    <property type="entry name" value="Homeodomain-like_sf"/>
</dbReference>
<dbReference type="Pfam" id="PF00239">
    <property type="entry name" value="Resolvase"/>
    <property type="match status" value="1"/>
</dbReference>
<evidence type="ECO:0000256" key="3">
    <source>
        <dbReference type="ARBA" id="ARBA00023125"/>
    </source>
</evidence>
<dbReference type="Gene3D" id="3.40.50.1390">
    <property type="entry name" value="Resolvase, N-terminal catalytic domain"/>
    <property type="match status" value="1"/>
</dbReference>
<dbReference type="Gene3D" id="1.10.10.60">
    <property type="entry name" value="Homeodomain-like"/>
    <property type="match status" value="1"/>
</dbReference>
<gene>
    <name evidence="6" type="ORF">PG2054B_1602</name>
</gene>
<dbReference type="Pfam" id="PF02796">
    <property type="entry name" value="HTH_7"/>
    <property type="match status" value="1"/>
</dbReference>
<reference evidence="6 7" key="1">
    <citation type="submission" date="2018-12" db="EMBL/GenBank/DDBJ databases">
        <title>Unveiling genomic diversity among members of the Bifidobacterium pseudolongum species, a widely distributed gut commensal of the animal kingdom.</title>
        <authorList>
            <person name="Lugli G.A."/>
            <person name="Duranti S."/>
            <person name="Albert K."/>
            <person name="Mancabelli L."/>
            <person name="Napoli S."/>
            <person name="Viappiani A."/>
            <person name="Anzalone R."/>
            <person name="Longhi G."/>
            <person name="Milani C."/>
            <person name="Turroni F."/>
            <person name="Alessandri G."/>
            <person name="Sela D.A."/>
            <person name="Van Sinderen D."/>
            <person name="Ventura M."/>
        </authorList>
    </citation>
    <scope>NUCLEOTIDE SEQUENCE [LARGE SCALE GENOMIC DNA]</scope>
    <source>
        <strain evidence="6 7">2054B</strain>
    </source>
</reference>
<dbReference type="SUPFAM" id="SSF53041">
    <property type="entry name" value="Resolvase-like"/>
    <property type="match status" value="1"/>
</dbReference>